<dbReference type="AlphaFoldDB" id="A0A2S2P0X4"/>
<sequence>MYYYRYKNNTFGWMMTNLLCILQYNMLVHHCYANKLFLFKKLINVIFLEQKEMRFFCPNDCGRSYKHKCSIGRHLKFECGVQPQFVCYICHKKFTDKQSMKRHVYLVHRQLMYNK</sequence>
<feature type="domain" description="C2H2-type" evidence="3">
    <location>
        <begin position="55"/>
        <end position="83"/>
    </location>
</feature>
<keyword evidence="1" id="KW-0479">Metal-binding</keyword>
<accession>A0A2S2P0X4</accession>
<keyword evidence="2" id="KW-1133">Transmembrane helix</keyword>
<feature type="domain" description="C2H2-type" evidence="3">
    <location>
        <begin position="85"/>
        <end position="108"/>
    </location>
</feature>
<dbReference type="Gene3D" id="3.30.160.60">
    <property type="entry name" value="Classic Zinc Finger"/>
    <property type="match status" value="1"/>
</dbReference>
<dbReference type="EMBL" id="GGMR01010249">
    <property type="protein sequence ID" value="MBY22868.1"/>
    <property type="molecule type" value="Transcribed_RNA"/>
</dbReference>
<evidence type="ECO:0000256" key="1">
    <source>
        <dbReference type="PROSITE-ProRule" id="PRU00042"/>
    </source>
</evidence>
<protein>
    <submittedName>
        <fullName evidence="4">Longitudinals lacking protein, isoforms A/B/D/L</fullName>
    </submittedName>
</protein>
<evidence type="ECO:0000259" key="3">
    <source>
        <dbReference type="PROSITE" id="PS50157"/>
    </source>
</evidence>
<feature type="transmembrane region" description="Helical" evidence="2">
    <location>
        <begin position="12"/>
        <end position="32"/>
    </location>
</feature>
<keyword evidence="2" id="KW-0812">Transmembrane</keyword>
<name>A0A2S2P0X4_SCHGA</name>
<gene>
    <name evidence="4" type="primary">lola_3</name>
    <name evidence="4" type="ORF">g.127534</name>
</gene>
<keyword evidence="1" id="KW-0862">Zinc</keyword>
<reference evidence="4" key="1">
    <citation type="submission" date="2018-04" db="EMBL/GenBank/DDBJ databases">
        <title>Transcriptome of Schizaphis graminum biotype I.</title>
        <authorList>
            <person name="Scully E.D."/>
            <person name="Geib S.M."/>
            <person name="Palmer N.A."/>
            <person name="Koch K."/>
            <person name="Bradshaw J."/>
            <person name="Heng-Moss T."/>
            <person name="Sarath G."/>
        </authorList>
    </citation>
    <scope>NUCLEOTIDE SEQUENCE</scope>
</reference>
<keyword evidence="2" id="KW-0472">Membrane</keyword>
<dbReference type="GO" id="GO:0008270">
    <property type="term" value="F:zinc ion binding"/>
    <property type="evidence" value="ECO:0007669"/>
    <property type="project" value="UniProtKB-KW"/>
</dbReference>
<evidence type="ECO:0000313" key="4">
    <source>
        <dbReference type="EMBL" id="MBY22868.1"/>
    </source>
</evidence>
<proteinExistence type="predicted"/>
<dbReference type="PROSITE" id="PS00028">
    <property type="entry name" value="ZINC_FINGER_C2H2_1"/>
    <property type="match status" value="1"/>
</dbReference>
<evidence type="ECO:0000256" key="2">
    <source>
        <dbReference type="SAM" id="Phobius"/>
    </source>
</evidence>
<keyword evidence="1" id="KW-0863">Zinc-finger</keyword>
<organism evidence="4">
    <name type="scientific">Schizaphis graminum</name>
    <name type="common">Green bug aphid</name>
    <dbReference type="NCBI Taxonomy" id="13262"/>
    <lineage>
        <taxon>Eukaryota</taxon>
        <taxon>Metazoa</taxon>
        <taxon>Ecdysozoa</taxon>
        <taxon>Arthropoda</taxon>
        <taxon>Hexapoda</taxon>
        <taxon>Insecta</taxon>
        <taxon>Pterygota</taxon>
        <taxon>Neoptera</taxon>
        <taxon>Paraneoptera</taxon>
        <taxon>Hemiptera</taxon>
        <taxon>Sternorrhyncha</taxon>
        <taxon>Aphidomorpha</taxon>
        <taxon>Aphidoidea</taxon>
        <taxon>Aphididae</taxon>
        <taxon>Aphidini</taxon>
        <taxon>Schizaphis</taxon>
    </lineage>
</organism>
<dbReference type="InterPro" id="IPR013087">
    <property type="entry name" value="Znf_C2H2_type"/>
</dbReference>
<dbReference type="PROSITE" id="PS50157">
    <property type="entry name" value="ZINC_FINGER_C2H2_2"/>
    <property type="match status" value="2"/>
</dbReference>